<dbReference type="GO" id="GO:0005886">
    <property type="term" value="C:plasma membrane"/>
    <property type="evidence" value="ECO:0007669"/>
    <property type="project" value="UniProtKB-SubCell"/>
</dbReference>
<feature type="transmembrane region" description="Helical" evidence="6">
    <location>
        <begin position="234"/>
        <end position="255"/>
    </location>
</feature>
<keyword evidence="8" id="KW-1185">Reference proteome</keyword>
<feature type="transmembrane region" description="Helical" evidence="6">
    <location>
        <begin position="267"/>
        <end position="288"/>
    </location>
</feature>
<accession>A0A2Z4G8K7</accession>
<feature type="transmembrane region" description="Helical" evidence="6">
    <location>
        <begin position="201"/>
        <end position="222"/>
    </location>
</feature>
<name>A0A2Z4G8K7_9BACT</name>
<evidence type="ECO:0000256" key="4">
    <source>
        <dbReference type="ARBA" id="ARBA00022989"/>
    </source>
</evidence>
<evidence type="ECO:0000256" key="2">
    <source>
        <dbReference type="ARBA" id="ARBA00022475"/>
    </source>
</evidence>
<evidence type="ECO:0000256" key="1">
    <source>
        <dbReference type="ARBA" id="ARBA00004651"/>
    </source>
</evidence>
<keyword evidence="3 6" id="KW-0812">Transmembrane</keyword>
<keyword evidence="5 6" id="KW-0472">Membrane</keyword>
<evidence type="ECO:0000256" key="6">
    <source>
        <dbReference type="SAM" id="Phobius"/>
    </source>
</evidence>
<dbReference type="PANTHER" id="PTHR30213:SF0">
    <property type="entry name" value="UPF0761 MEMBRANE PROTEIN YIHY"/>
    <property type="match status" value="1"/>
</dbReference>
<protein>
    <submittedName>
        <fullName evidence="7">YihY/virulence factor BrkB family protein</fullName>
    </submittedName>
</protein>
<evidence type="ECO:0000313" key="8">
    <source>
        <dbReference type="Proteomes" id="UP000249873"/>
    </source>
</evidence>
<feature type="transmembrane region" description="Helical" evidence="6">
    <location>
        <begin position="49"/>
        <end position="74"/>
    </location>
</feature>
<evidence type="ECO:0000256" key="5">
    <source>
        <dbReference type="ARBA" id="ARBA00023136"/>
    </source>
</evidence>
<dbReference type="InterPro" id="IPR017039">
    <property type="entry name" value="Virul_fac_BrkB"/>
</dbReference>
<feature type="transmembrane region" description="Helical" evidence="6">
    <location>
        <begin position="114"/>
        <end position="134"/>
    </location>
</feature>
<dbReference type="PIRSF" id="PIRSF035875">
    <property type="entry name" value="RNase_BN"/>
    <property type="match status" value="1"/>
</dbReference>
<dbReference type="EMBL" id="CP029480">
    <property type="protein sequence ID" value="AWV97559.1"/>
    <property type="molecule type" value="Genomic_DNA"/>
</dbReference>
<dbReference type="Proteomes" id="UP000249873">
    <property type="component" value="Chromosome"/>
</dbReference>
<keyword evidence="2" id="KW-1003">Cell membrane</keyword>
<feature type="transmembrane region" description="Helical" evidence="6">
    <location>
        <begin position="154"/>
        <end position="181"/>
    </location>
</feature>
<dbReference type="AlphaFoldDB" id="A0A2Z4G8K7"/>
<sequence>MNSLKDIVLVKKLRKFLKSIYLWNTTVSLYLVLTILWRKIITFDIDQRAAAVSFSLLLAIFPAVIFLFTLIPYIPIANLDVQIMDFLANILPRGIYSTAANTIQDIISRRRVDVLSFGFLFALYAATNGMMALIRAFNISLEKDDKRGFFQGRLVALFLTFLLVLVMISAIVVLIVGKFSIAYLFEIGFLNEDFTYYMIQLLRYVSIFIIFFLGIGSIYYFAPGKNKRMSFFNIGAMLASILCILATNGFSYYLVNFNSYNKLYGSIGTLIGMMVWIYLIAVILIFGFEINSSLKDALAEEGLEE</sequence>
<dbReference type="Pfam" id="PF03631">
    <property type="entry name" value="Virul_fac_BrkB"/>
    <property type="match status" value="1"/>
</dbReference>
<evidence type="ECO:0000313" key="7">
    <source>
        <dbReference type="EMBL" id="AWV97559.1"/>
    </source>
</evidence>
<reference evidence="7 8" key="1">
    <citation type="submission" date="2018-05" db="EMBL/GenBank/DDBJ databases">
        <title>Complete genome sequence of Arcticibacterium luteifluviistationis SM1504T, a cytophagaceae bacterium isolated from Arctic surface seawater.</title>
        <authorList>
            <person name="Li Y."/>
            <person name="Qin Q.-L."/>
        </authorList>
    </citation>
    <scope>NUCLEOTIDE SEQUENCE [LARGE SCALE GENOMIC DNA]</scope>
    <source>
        <strain evidence="7 8">SM1504</strain>
    </source>
</reference>
<proteinExistence type="predicted"/>
<evidence type="ECO:0000256" key="3">
    <source>
        <dbReference type="ARBA" id="ARBA00022692"/>
    </source>
</evidence>
<dbReference type="OrthoDB" id="977385at2"/>
<feature type="transmembrane region" description="Helical" evidence="6">
    <location>
        <begin position="20"/>
        <end position="37"/>
    </location>
</feature>
<dbReference type="PANTHER" id="PTHR30213">
    <property type="entry name" value="INNER MEMBRANE PROTEIN YHJD"/>
    <property type="match status" value="1"/>
</dbReference>
<dbReference type="RefSeq" id="WP_111370661.1">
    <property type="nucleotide sequence ID" value="NZ_CP029480.1"/>
</dbReference>
<dbReference type="KEGG" id="als:DJ013_05020"/>
<organism evidence="7 8">
    <name type="scientific">Arcticibacterium luteifluviistationis</name>
    <dbReference type="NCBI Taxonomy" id="1784714"/>
    <lineage>
        <taxon>Bacteria</taxon>
        <taxon>Pseudomonadati</taxon>
        <taxon>Bacteroidota</taxon>
        <taxon>Cytophagia</taxon>
        <taxon>Cytophagales</taxon>
        <taxon>Leadbetterellaceae</taxon>
        <taxon>Arcticibacterium</taxon>
    </lineage>
</organism>
<comment type="subcellular location">
    <subcellularLocation>
        <location evidence="1">Cell membrane</location>
        <topology evidence="1">Multi-pass membrane protein</topology>
    </subcellularLocation>
</comment>
<gene>
    <name evidence="7" type="ORF">DJ013_05020</name>
</gene>
<keyword evidence="4 6" id="KW-1133">Transmembrane helix</keyword>
<dbReference type="NCBIfam" id="TIGR00765">
    <property type="entry name" value="yihY_not_rbn"/>
    <property type="match status" value="1"/>
</dbReference>